<dbReference type="AlphaFoldDB" id="A0A9J5ZTV2"/>
<accession>A0A9J5ZTV2</accession>
<reference evidence="1 2" key="1">
    <citation type="submission" date="2020-09" db="EMBL/GenBank/DDBJ databases">
        <title>De no assembly of potato wild relative species, Solanum commersonii.</title>
        <authorList>
            <person name="Cho K."/>
        </authorList>
    </citation>
    <scope>NUCLEOTIDE SEQUENCE [LARGE SCALE GENOMIC DNA]</scope>
    <source>
        <strain evidence="1">LZ3.2</strain>
        <tissue evidence="1">Leaf</tissue>
    </source>
</reference>
<proteinExistence type="predicted"/>
<comment type="caution">
    <text evidence="1">The sequence shown here is derived from an EMBL/GenBank/DDBJ whole genome shotgun (WGS) entry which is preliminary data.</text>
</comment>
<sequence>MLKQIPHSNNSVQPSKLLFTRKDFSIQGSQNFKIIELNNDIHDNISDKSLIEAKNKLTLLDLL</sequence>
<keyword evidence="2" id="KW-1185">Reference proteome</keyword>
<name>A0A9J5ZTV2_SOLCO</name>
<evidence type="ECO:0000313" key="1">
    <source>
        <dbReference type="EMBL" id="KAG5615434.1"/>
    </source>
</evidence>
<evidence type="ECO:0000313" key="2">
    <source>
        <dbReference type="Proteomes" id="UP000824120"/>
    </source>
</evidence>
<protein>
    <submittedName>
        <fullName evidence="1">Uncharacterized protein</fullName>
    </submittedName>
</protein>
<dbReference type="Proteomes" id="UP000824120">
    <property type="component" value="Chromosome 3"/>
</dbReference>
<organism evidence="1 2">
    <name type="scientific">Solanum commersonii</name>
    <name type="common">Commerson's wild potato</name>
    <name type="synonym">Commerson's nightshade</name>
    <dbReference type="NCBI Taxonomy" id="4109"/>
    <lineage>
        <taxon>Eukaryota</taxon>
        <taxon>Viridiplantae</taxon>
        <taxon>Streptophyta</taxon>
        <taxon>Embryophyta</taxon>
        <taxon>Tracheophyta</taxon>
        <taxon>Spermatophyta</taxon>
        <taxon>Magnoliopsida</taxon>
        <taxon>eudicotyledons</taxon>
        <taxon>Gunneridae</taxon>
        <taxon>Pentapetalae</taxon>
        <taxon>asterids</taxon>
        <taxon>lamiids</taxon>
        <taxon>Solanales</taxon>
        <taxon>Solanaceae</taxon>
        <taxon>Solanoideae</taxon>
        <taxon>Solaneae</taxon>
        <taxon>Solanum</taxon>
    </lineage>
</organism>
<dbReference type="EMBL" id="JACXVP010000003">
    <property type="protein sequence ID" value="KAG5615434.1"/>
    <property type="molecule type" value="Genomic_DNA"/>
</dbReference>
<gene>
    <name evidence="1" type="ORF">H5410_015258</name>
</gene>